<dbReference type="GeneTree" id="ENSGT00940000159127"/>
<evidence type="ECO:0000256" key="7">
    <source>
        <dbReference type="SAM" id="Phobius"/>
    </source>
</evidence>
<dbReference type="GO" id="GO:0033554">
    <property type="term" value="P:cellular response to stress"/>
    <property type="evidence" value="ECO:0007669"/>
    <property type="project" value="UniProtKB-ARBA"/>
</dbReference>
<dbReference type="Pfam" id="PF00255">
    <property type="entry name" value="GSHPx"/>
    <property type="match status" value="1"/>
</dbReference>
<dbReference type="PRINTS" id="PR01011">
    <property type="entry name" value="GLUTPROXDASE"/>
</dbReference>
<feature type="transmembrane region" description="Helical" evidence="7">
    <location>
        <begin position="35"/>
        <end position="54"/>
    </location>
</feature>
<evidence type="ECO:0000256" key="4">
    <source>
        <dbReference type="ARBA" id="ARBA00022559"/>
    </source>
</evidence>
<evidence type="ECO:0000313" key="9">
    <source>
        <dbReference type="Proteomes" id="UP000694421"/>
    </source>
</evidence>
<dbReference type="InterPro" id="IPR029760">
    <property type="entry name" value="GPX_CS"/>
</dbReference>
<comment type="similarity">
    <text evidence="2 6">Belongs to the glutathione peroxidase family.</text>
</comment>
<dbReference type="Ensembl" id="ENSSMRT00000026283.1">
    <property type="protein sequence ID" value="ENSSMRP00000022471.1"/>
    <property type="gene ID" value="ENSSMRG00000017468.1"/>
</dbReference>
<dbReference type="FunFam" id="3.40.30.10:FF:000049">
    <property type="entry name" value="Glutathione peroxidase"/>
    <property type="match status" value="1"/>
</dbReference>
<dbReference type="GO" id="GO:0005788">
    <property type="term" value="C:endoplasmic reticulum lumen"/>
    <property type="evidence" value="ECO:0007669"/>
    <property type="project" value="UniProtKB-ARBA"/>
</dbReference>
<keyword evidence="4 6" id="KW-0575">Peroxidase</keyword>
<comment type="catalytic activity">
    <reaction evidence="1">
        <text>2 glutathione + H2O2 = glutathione disulfide + 2 H2O</text>
        <dbReference type="Rhea" id="RHEA:16833"/>
        <dbReference type="ChEBI" id="CHEBI:15377"/>
        <dbReference type="ChEBI" id="CHEBI:16240"/>
        <dbReference type="ChEBI" id="CHEBI:57925"/>
        <dbReference type="ChEBI" id="CHEBI:58297"/>
        <dbReference type="EC" id="1.11.1.9"/>
    </reaction>
</comment>
<keyword evidence="7" id="KW-1133">Transmembrane helix</keyword>
<proteinExistence type="inferred from homology"/>
<dbReference type="SUPFAM" id="SSF52833">
    <property type="entry name" value="Thioredoxin-like"/>
    <property type="match status" value="1"/>
</dbReference>
<dbReference type="PROSITE" id="PS00763">
    <property type="entry name" value="GLUTATHIONE_PEROXID_2"/>
    <property type="match status" value="1"/>
</dbReference>
<sequence length="265" mass="29817">MAMLCDGEGRHRWECSMLDPEGTVERKVDSPFPKVLLIPLAMLLVLGVLLFVAFSPSEQKQDGFYSFKVVNIRGKLISLEKYRGSVSLVVNVASECGYTDSHYKALQQLQREFGPYHFNVLAFPCNQFGLQEPGSNKEIENFARKTYSVSFPMFSKVAVKGAGANPAFKYLIESTKEEPTWNFWKYLVDPNGKALKAWDSTVTIEEIKPYITEQLQSGLLIHPFCTRGRTASSLDGTEVMQVCRDLVGGTLLELWVHSRCPSMLI</sequence>
<dbReference type="CDD" id="cd00340">
    <property type="entry name" value="GSH_Peroxidase"/>
    <property type="match status" value="1"/>
</dbReference>
<dbReference type="PANTHER" id="PTHR11592">
    <property type="entry name" value="GLUTATHIONE PEROXIDASE"/>
    <property type="match status" value="1"/>
</dbReference>
<keyword evidence="7" id="KW-0472">Membrane</keyword>
<accession>A0A8D0KHI6</accession>
<dbReference type="GO" id="GO:0004602">
    <property type="term" value="F:glutathione peroxidase activity"/>
    <property type="evidence" value="ECO:0007669"/>
    <property type="project" value="UniProtKB-EC"/>
</dbReference>
<dbReference type="PROSITE" id="PS00460">
    <property type="entry name" value="GLUTATHIONE_PEROXID_1"/>
    <property type="match status" value="1"/>
</dbReference>
<organism evidence="8 9">
    <name type="scientific">Salvator merianae</name>
    <name type="common">Argentine black and white tegu</name>
    <name type="synonym">Tupinambis merianae</name>
    <dbReference type="NCBI Taxonomy" id="96440"/>
    <lineage>
        <taxon>Eukaryota</taxon>
        <taxon>Metazoa</taxon>
        <taxon>Chordata</taxon>
        <taxon>Craniata</taxon>
        <taxon>Vertebrata</taxon>
        <taxon>Euteleostomi</taxon>
        <taxon>Lepidosauria</taxon>
        <taxon>Squamata</taxon>
        <taxon>Bifurcata</taxon>
        <taxon>Unidentata</taxon>
        <taxon>Episquamata</taxon>
        <taxon>Laterata</taxon>
        <taxon>Teiioidea</taxon>
        <taxon>Teiidae</taxon>
        <taxon>Salvator</taxon>
    </lineage>
</organism>
<dbReference type="PROSITE" id="PS51355">
    <property type="entry name" value="GLUTATHIONE_PEROXID_3"/>
    <property type="match status" value="1"/>
</dbReference>
<evidence type="ECO:0000313" key="8">
    <source>
        <dbReference type="Ensembl" id="ENSSMRP00000022471.1"/>
    </source>
</evidence>
<reference evidence="8" key="2">
    <citation type="submission" date="2025-09" db="UniProtKB">
        <authorList>
            <consortium name="Ensembl"/>
        </authorList>
    </citation>
    <scope>IDENTIFICATION</scope>
</reference>
<name>A0A8D0KHI6_SALMN</name>
<dbReference type="Gene3D" id="3.40.30.10">
    <property type="entry name" value="Glutaredoxin"/>
    <property type="match status" value="1"/>
</dbReference>
<dbReference type="NCBIfam" id="TIGR02540">
    <property type="entry name" value="gpx7"/>
    <property type="match status" value="1"/>
</dbReference>
<dbReference type="InterPro" id="IPR000889">
    <property type="entry name" value="Glutathione_peroxidase"/>
</dbReference>
<keyword evidence="5 6" id="KW-0560">Oxidoreductase</keyword>
<dbReference type="InterPro" id="IPR036249">
    <property type="entry name" value="Thioredoxin-like_sf"/>
</dbReference>
<dbReference type="PANTHER" id="PTHR11592:SF5">
    <property type="entry name" value="GLUTATHIONE PEROXIDASE 7"/>
    <property type="match status" value="1"/>
</dbReference>
<dbReference type="InterPro" id="IPR029759">
    <property type="entry name" value="GPX_AS"/>
</dbReference>
<evidence type="ECO:0000256" key="1">
    <source>
        <dbReference type="ARBA" id="ARBA00000217"/>
    </source>
</evidence>
<reference evidence="8" key="1">
    <citation type="submission" date="2025-08" db="UniProtKB">
        <authorList>
            <consortium name="Ensembl"/>
        </authorList>
    </citation>
    <scope>IDENTIFICATION</scope>
</reference>
<dbReference type="AlphaFoldDB" id="A0A8D0KHI6"/>
<protein>
    <recommendedName>
        <fullName evidence="3 6">Glutathione peroxidase</fullName>
    </recommendedName>
</protein>
<keyword evidence="7" id="KW-0812">Transmembrane</keyword>
<dbReference type="GO" id="GO:0004096">
    <property type="term" value="F:catalase activity"/>
    <property type="evidence" value="ECO:0007669"/>
    <property type="project" value="Ensembl"/>
</dbReference>
<evidence type="ECO:0000256" key="2">
    <source>
        <dbReference type="ARBA" id="ARBA00006926"/>
    </source>
</evidence>
<evidence type="ECO:0000256" key="3">
    <source>
        <dbReference type="ARBA" id="ARBA00012310"/>
    </source>
</evidence>
<evidence type="ECO:0000256" key="5">
    <source>
        <dbReference type="ARBA" id="ARBA00023002"/>
    </source>
</evidence>
<dbReference type="InterPro" id="IPR013376">
    <property type="entry name" value="Glut_perox_Gpx7"/>
</dbReference>
<dbReference type="Proteomes" id="UP000694421">
    <property type="component" value="Unplaced"/>
</dbReference>
<dbReference type="GO" id="GO:0006979">
    <property type="term" value="P:response to oxidative stress"/>
    <property type="evidence" value="ECO:0007669"/>
    <property type="project" value="InterPro"/>
</dbReference>
<evidence type="ECO:0000256" key="6">
    <source>
        <dbReference type="RuleBase" id="RU000499"/>
    </source>
</evidence>
<keyword evidence="9" id="KW-1185">Reference proteome</keyword>